<dbReference type="AlphaFoldDB" id="A0A090QBS3"/>
<comment type="caution">
    <text evidence="5">The sequence shown here is derived from an EMBL/GenBank/DDBJ whole genome shotgun (WGS) entry which is preliminary data.</text>
</comment>
<keyword evidence="3" id="KW-0812">Transmembrane</keyword>
<gene>
    <name evidence="5" type="ORF">JCM19314_2113</name>
</gene>
<dbReference type="Gene3D" id="1.10.287.1490">
    <property type="match status" value="1"/>
</dbReference>
<dbReference type="SUPFAM" id="SSF58104">
    <property type="entry name" value="Methyl-accepting chemotaxis protein (MCP) signaling domain"/>
    <property type="match status" value="1"/>
</dbReference>
<dbReference type="Pfam" id="PF20667">
    <property type="entry name" value="Sec10_N"/>
    <property type="match status" value="1"/>
</dbReference>
<proteinExistence type="predicted"/>
<dbReference type="Proteomes" id="UP000029226">
    <property type="component" value="Unassembled WGS sequence"/>
</dbReference>
<evidence type="ECO:0000256" key="1">
    <source>
        <dbReference type="SAM" id="Coils"/>
    </source>
</evidence>
<protein>
    <recommendedName>
        <fullName evidence="4">Exocyst complex component Sec10 N-terminal domain-containing protein</fullName>
    </recommendedName>
</protein>
<feature type="transmembrane region" description="Helical" evidence="3">
    <location>
        <begin position="325"/>
        <end position="345"/>
    </location>
</feature>
<evidence type="ECO:0000256" key="3">
    <source>
        <dbReference type="SAM" id="Phobius"/>
    </source>
</evidence>
<evidence type="ECO:0000256" key="2">
    <source>
        <dbReference type="SAM" id="MobiDB-lite"/>
    </source>
</evidence>
<evidence type="ECO:0000313" key="5">
    <source>
        <dbReference type="EMBL" id="GAL00505.1"/>
    </source>
</evidence>
<keyword evidence="3" id="KW-0472">Membrane</keyword>
<feature type="region of interest" description="Disordered" evidence="2">
    <location>
        <begin position="39"/>
        <end position="60"/>
    </location>
</feature>
<feature type="coiled-coil region" evidence="1">
    <location>
        <begin position="68"/>
        <end position="126"/>
    </location>
</feature>
<reference evidence="5 6" key="1">
    <citation type="journal article" date="2014" name="Genome Announc.">
        <title>Draft Genome Sequences of Marine Flavobacterium Nonlabens Strains NR17, NR24, NR27, NR32, NR33, and Ara13.</title>
        <authorList>
            <person name="Nakanishi M."/>
            <person name="Meirelles P."/>
            <person name="Suzuki R."/>
            <person name="Takatani N."/>
            <person name="Mino S."/>
            <person name="Suda W."/>
            <person name="Oshima K."/>
            <person name="Hattori M."/>
            <person name="Ohkuma M."/>
            <person name="Hosokawa M."/>
            <person name="Miyashita K."/>
            <person name="Thompson F.L."/>
            <person name="Niwa A."/>
            <person name="Sawabe T."/>
            <person name="Sawabe T."/>
        </authorList>
    </citation>
    <scope>NUCLEOTIDE SEQUENCE [LARGE SCALE GENOMIC DNA]</scope>
    <source>
        <strain evidence="6">JCM19314</strain>
    </source>
</reference>
<organism evidence="5 6">
    <name type="scientific">Nonlabens ulvanivorans</name>
    <name type="common">Persicivirga ulvanivorans</name>
    <dbReference type="NCBI Taxonomy" id="906888"/>
    <lineage>
        <taxon>Bacteria</taxon>
        <taxon>Pseudomonadati</taxon>
        <taxon>Bacteroidota</taxon>
        <taxon>Flavobacteriia</taxon>
        <taxon>Flavobacteriales</taxon>
        <taxon>Flavobacteriaceae</taxon>
        <taxon>Nonlabens</taxon>
    </lineage>
</organism>
<sequence length="353" mass="40611">MGLLGASQSQVDYLEEERQKLWDRLGVLEEGLIQMRQDINHSTSDDVKEAKENSKRTSEYRNRAHGRLDEINQLVDQFTSELEAARATKNEINELRNTSSEIKNNIDEAKSRLDDSESEYQQKLNTLNSKIATISETLEKYPDLDEQLTEIDDFITTVESNSEKSGLTLSNINKRKKEIDDLHREIFGYVAEDQETGAETKIEGLKDELEASYRELDEKLEQSFKDVDGLNSNYEKKYDSFEKKYKEKYKEINDTIAKLMPDALTAGLSSAFSKKKEEEVESSIKLQSRFQKGINLMIGISLLPVIISIYFLATNISLEEVINRLPRLVLAIIPMYAPRIMVYIFSKSKNEFI</sequence>
<feature type="coiled-coil region" evidence="1">
    <location>
        <begin position="202"/>
        <end position="251"/>
    </location>
</feature>
<dbReference type="EMBL" id="BBMM01000005">
    <property type="protein sequence ID" value="GAL00505.1"/>
    <property type="molecule type" value="Genomic_DNA"/>
</dbReference>
<feature type="domain" description="Exocyst complex component Sec10 N-terminal" evidence="4">
    <location>
        <begin position="89"/>
        <end position="180"/>
    </location>
</feature>
<feature type="transmembrane region" description="Helical" evidence="3">
    <location>
        <begin position="294"/>
        <end position="313"/>
    </location>
</feature>
<name>A0A090QBS3_NONUL</name>
<keyword evidence="1" id="KW-0175">Coiled coil</keyword>
<keyword evidence="3" id="KW-1133">Transmembrane helix</keyword>
<dbReference type="InterPro" id="IPR048625">
    <property type="entry name" value="Sec10_N"/>
</dbReference>
<accession>A0A090QBS3</accession>
<evidence type="ECO:0000259" key="4">
    <source>
        <dbReference type="Pfam" id="PF20667"/>
    </source>
</evidence>
<feature type="compositionally biased region" description="Basic and acidic residues" evidence="2">
    <location>
        <begin position="43"/>
        <end position="60"/>
    </location>
</feature>
<evidence type="ECO:0000313" key="6">
    <source>
        <dbReference type="Proteomes" id="UP000029226"/>
    </source>
</evidence>